<evidence type="ECO:0000256" key="7">
    <source>
        <dbReference type="ARBA" id="ARBA00023315"/>
    </source>
</evidence>
<dbReference type="PANTHER" id="PTHR31650">
    <property type="entry name" value="O-ACYLTRANSFERASE (WSD1-LIKE) FAMILY PROTEIN"/>
    <property type="match status" value="1"/>
</dbReference>
<evidence type="ECO:0000313" key="14">
    <source>
        <dbReference type="EMBL" id="ESQ43165.1"/>
    </source>
</evidence>
<keyword evidence="6" id="KW-0256">Endoplasmic reticulum</keyword>
<dbReference type="Pfam" id="PF03007">
    <property type="entry name" value="WS_DGAT_cat"/>
    <property type="match status" value="1"/>
</dbReference>
<dbReference type="InterPro" id="IPR004255">
    <property type="entry name" value="O-acyltransferase_WSD1_N"/>
</dbReference>
<protein>
    <submittedName>
        <fullName evidence="14">Uncharacterized protein</fullName>
    </submittedName>
</protein>
<dbReference type="Pfam" id="PF06974">
    <property type="entry name" value="WS_DGAT_C"/>
    <property type="match status" value="1"/>
</dbReference>
<comment type="catalytic activity">
    <reaction evidence="9">
        <text>a long chain fatty alcohol + a fatty acyl-CoA = a long-chain alcohol wax ester + CoA</text>
        <dbReference type="Rhea" id="RHEA:38443"/>
        <dbReference type="ChEBI" id="CHEBI:17135"/>
        <dbReference type="ChEBI" id="CHEBI:57287"/>
        <dbReference type="ChEBI" id="CHEBI:77636"/>
        <dbReference type="ChEBI" id="CHEBI:235323"/>
        <dbReference type="EC" id="2.3.1.75"/>
    </reaction>
</comment>
<evidence type="ECO:0000256" key="1">
    <source>
        <dbReference type="ARBA" id="ARBA00004162"/>
    </source>
</evidence>
<dbReference type="OMA" id="HIICDEM"/>
<feature type="non-terminal residue" evidence="14">
    <location>
        <position position="1"/>
    </location>
</feature>
<evidence type="ECO:0000256" key="10">
    <source>
        <dbReference type="ARBA" id="ARBA00048109"/>
    </source>
</evidence>
<keyword evidence="11" id="KW-0472">Membrane</keyword>
<dbReference type="KEGG" id="eus:EUTSA_v10015275mg"/>
<dbReference type="EMBL" id="KI517464">
    <property type="protein sequence ID" value="ESQ43165.1"/>
    <property type="molecule type" value="Genomic_DNA"/>
</dbReference>
<evidence type="ECO:0000259" key="12">
    <source>
        <dbReference type="Pfam" id="PF03007"/>
    </source>
</evidence>
<evidence type="ECO:0000256" key="2">
    <source>
        <dbReference type="ARBA" id="ARBA00004586"/>
    </source>
</evidence>
<dbReference type="GO" id="GO:0019432">
    <property type="term" value="P:triglyceride biosynthetic process"/>
    <property type="evidence" value="ECO:0007669"/>
    <property type="project" value="UniProtKB-UniPathway"/>
</dbReference>
<dbReference type="GO" id="GO:0004144">
    <property type="term" value="F:diacylglycerol O-acyltransferase activity"/>
    <property type="evidence" value="ECO:0007669"/>
    <property type="project" value="UniProtKB-EC"/>
</dbReference>
<dbReference type="GO" id="GO:0005886">
    <property type="term" value="C:plasma membrane"/>
    <property type="evidence" value="ECO:0007669"/>
    <property type="project" value="UniProtKB-SubCell"/>
</dbReference>
<dbReference type="eggNOG" id="ENOG502QTZ2">
    <property type="taxonomic scope" value="Eukaryota"/>
</dbReference>
<keyword evidence="11" id="KW-0812">Transmembrane</keyword>
<dbReference type="GO" id="GO:0005789">
    <property type="term" value="C:endoplasmic reticulum membrane"/>
    <property type="evidence" value="ECO:0007669"/>
    <property type="project" value="UniProtKB-SubCell"/>
</dbReference>
<keyword evidence="15" id="KW-1185">Reference proteome</keyword>
<feature type="domain" description="O-acyltransferase WSD1-like N-terminal" evidence="12">
    <location>
        <begin position="26"/>
        <end position="90"/>
    </location>
</feature>
<evidence type="ECO:0000256" key="4">
    <source>
        <dbReference type="ARBA" id="ARBA00005189"/>
    </source>
</evidence>
<evidence type="ECO:0000256" key="6">
    <source>
        <dbReference type="ARBA" id="ARBA00022824"/>
    </source>
</evidence>
<sequence>SDNGARWIKTKVNVEDHIENGQGFVDDYVSRLTMKPLDRSRPLWDIHILNVKTSDAEAVCVMRCNHSLGDGMSLMSLLVACTLKASNPDAFLSIPAIKRREHFLSIFVIHYVVSLIWNTIVDLLQVSATVLFLKDTKTPLKNGGGSAENNPMRFYHRSLSLDDIRFIKNAMDMVSYDLLSMMFYSGITQTAISRYLNRQYGNTNVEGGTSTSDLNNIPSKTRLRALIPVNLRQEIGIQPVAKMLAKGSKCRWGNYNGLVHFPLSISLETDPLVNLSKTKSIMDRKKHSLMAALVYSNNEFIFNIFGPKVGAVLFNRTMSNTTTMFSNIVGPVEKVSLHGNQIAYIAVSAYGKGNTQALLIHFISYAEKMIISIGVDPTVIPDPHIICDEMEESLKAIKEALSVKNDIK</sequence>
<dbReference type="GO" id="GO:0047196">
    <property type="term" value="F:long-chain-alcohol O-fatty-acyltransferase activity"/>
    <property type="evidence" value="ECO:0007669"/>
    <property type="project" value="UniProtKB-EC"/>
</dbReference>
<evidence type="ECO:0000256" key="5">
    <source>
        <dbReference type="ARBA" id="ARBA00022679"/>
    </source>
</evidence>
<keyword evidence="5" id="KW-0808">Transferase</keyword>
<comment type="similarity">
    <text evidence="8">In the N-terminal section; belongs to the long-chain O-acyltransferase family.</text>
</comment>
<organism evidence="14 15">
    <name type="scientific">Eutrema salsugineum</name>
    <name type="common">Saltwater cress</name>
    <name type="synonym">Sisymbrium salsugineum</name>
    <dbReference type="NCBI Taxonomy" id="72664"/>
    <lineage>
        <taxon>Eukaryota</taxon>
        <taxon>Viridiplantae</taxon>
        <taxon>Streptophyta</taxon>
        <taxon>Embryophyta</taxon>
        <taxon>Tracheophyta</taxon>
        <taxon>Spermatophyta</taxon>
        <taxon>Magnoliopsida</taxon>
        <taxon>eudicotyledons</taxon>
        <taxon>Gunneridae</taxon>
        <taxon>Pentapetalae</taxon>
        <taxon>rosids</taxon>
        <taxon>malvids</taxon>
        <taxon>Brassicales</taxon>
        <taxon>Brassicaceae</taxon>
        <taxon>Eutremeae</taxon>
        <taxon>Eutrema</taxon>
    </lineage>
</organism>
<comment type="pathway">
    <text evidence="4">Lipid metabolism.</text>
</comment>
<comment type="catalytic activity">
    <reaction evidence="10">
        <text>an acyl-CoA + a 1,2-diacyl-sn-glycerol = a triacyl-sn-glycerol + CoA</text>
        <dbReference type="Rhea" id="RHEA:10868"/>
        <dbReference type="ChEBI" id="CHEBI:17815"/>
        <dbReference type="ChEBI" id="CHEBI:57287"/>
        <dbReference type="ChEBI" id="CHEBI:58342"/>
        <dbReference type="ChEBI" id="CHEBI:64615"/>
        <dbReference type="EC" id="2.3.1.20"/>
    </reaction>
</comment>
<dbReference type="PANTHER" id="PTHR31650:SF44">
    <property type="entry name" value="WAX ESTER SYNTHASE_DIACYLGLYCEROL ACYLTRANSFERASE 10-RELATED"/>
    <property type="match status" value="1"/>
</dbReference>
<evidence type="ECO:0000256" key="11">
    <source>
        <dbReference type="SAM" id="Phobius"/>
    </source>
</evidence>
<accession>V4KYV6</accession>
<dbReference type="AlphaFoldDB" id="V4KYV6"/>
<name>V4KYV6_EUTSA</name>
<dbReference type="InterPro" id="IPR009721">
    <property type="entry name" value="O-acyltransferase_WSD1_C"/>
</dbReference>
<evidence type="ECO:0000256" key="9">
    <source>
        <dbReference type="ARBA" id="ARBA00047604"/>
    </source>
</evidence>
<dbReference type="Proteomes" id="UP000030689">
    <property type="component" value="Unassembled WGS sequence"/>
</dbReference>
<keyword evidence="7" id="KW-0012">Acyltransferase</keyword>
<evidence type="ECO:0000256" key="8">
    <source>
        <dbReference type="ARBA" id="ARBA00024360"/>
    </source>
</evidence>
<evidence type="ECO:0000313" key="15">
    <source>
        <dbReference type="Proteomes" id="UP000030689"/>
    </source>
</evidence>
<reference evidence="14 15" key="1">
    <citation type="journal article" date="2013" name="Front. Plant Sci.">
        <title>The Reference Genome of the Halophytic Plant Eutrema salsugineum.</title>
        <authorList>
            <person name="Yang R."/>
            <person name="Jarvis D.E."/>
            <person name="Chen H."/>
            <person name="Beilstein M.A."/>
            <person name="Grimwood J."/>
            <person name="Jenkins J."/>
            <person name="Shu S."/>
            <person name="Prochnik S."/>
            <person name="Xin M."/>
            <person name="Ma C."/>
            <person name="Schmutz J."/>
            <person name="Wing R.A."/>
            <person name="Mitchell-Olds T."/>
            <person name="Schumaker K.S."/>
            <person name="Wang X."/>
        </authorList>
    </citation>
    <scope>NUCLEOTIDE SEQUENCE [LARGE SCALE GENOMIC DNA]</scope>
</reference>
<evidence type="ECO:0000256" key="3">
    <source>
        <dbReference type="ARBA" id="ARBA00004771"/>
    </source>
</evidence>
<keyword evidence="11" id="KW-1133">Transmembrane helix</keyword>
<dbReference type="InterPro" id="IPR045034">
    <property type="entry name" value="O-acyltransferase_WSD1-like"/>
</dbReference>
<comment type="subcellular location">
    <subcellularLocation>
        <location evidence="1">Cell membrane</location>
        <topology evidence="1">Single-pass membrane protein</topology>
    </subcellularLocation>
    <subcellularLocation>
        <location evidence="2">Endoplasmic reticulum membrane</location>
    </subcellularLocation>
</comment>
<proteinExistence type="inferred from homology"/>
<gene>
    <name evidence="14" type="ORF">EUTSA_v10015275mg</name>
</gene>
<feature type="transmembrane region" description="Helical" evidence="11">
    <location>
        <begin position="103"/>
        <end position="120"/>
    </location>
</feature>
<dbReference type="STRING" id="72664.V4KYV6"/>
<feature type="domain" description="O-acyltransferase WSD1 C-terminal" evidence="13">
    <location>
        <begin position="252"/>
        <end position="398"/>
    </location>
</feature>
<comment type="pathway">
    <text evidence="3">Glycerolipid metabolism; triacylglycerol biosynthesis.</text>
</comment>
<evidence type="ECO:0000259" key="13">
    <source>
        <dbReference type="Pfam" id="PF06974"/>
    </source>
</evidence>
<dbReference type="Gramene" id="ESQ43165">
    <property type="protein sequence ID" value="ESQ43165"/>
    <property type="gene ID" value="EUTSA_v10015275mg"/>
</dbReference>
<dbReference type="UniPathway" id="UPA00282"/>